<accession>A0A1I5L8P0</accession>
<dbReference type="Proteomes" id="UP000199227">
    <property type="component" value="Unassembled WGS sequence"/>
</dbReference>
<evidence type="ECO:0000313" key="3">
    <source>
        <dbReference type="EMBL" id="SFO93719.1"/>
    </source>
</evidence>
<keyword evidence="4" id="KW-1185">Reference proteome</keyword>
<dbReference type="InterPro" id="IPR013216">
    <property type="entry name" value="Methyltransf_11"/>
</dbReference>
<evidence type="ECO:0000256" key="1">
    <source>
        <dbReference type="SAM" id="Phobius"/>
    </source>
</evidence>
<keyword evidence="3" id="KW-0489">Methyltransferase</keyword>
<gene>
    <name evidence="3" type="ORF">SAMN05216234_10298</name>
</gene>
<dbReference type="SUPFAM" id="SSF53335">
    <property type="entry name" value="S-adenosyl-L-methionine-dependent methyltransferases"/>
    <property type="match status" value="1"/>
</dbReference>
<dbReference type="InterPro" id="IPR029063">
    <property type="entry name" value="SAM-dependent_MTases_sf"/>
</dbReference>
<keyword evidence="1" id="KW-0812">Transmembrane</keyword>
<protein>
    <submittedName>
        <fullName evidence="3">Methyltransferase domain-containing protein</fullName>
    </submittedName>
</protein>
<dbReference type="STRING" id="223786.SAMN05216234_10298"/>
<dbReference type="OrthoDB" id="163232at2"/>
<dbReference type="GO" id="GO:0032259">
    <property type="term" value="P:methylation"/>
    <property type="evidence" value="ECO:0007669"/>
    <property type="project" value="UniProtKB-KW"/>
</dbReference>
<dbReference type="CDD" id="cd02440">
    <property type="entry name" value="AdoMet_MTases"/>
    <property type="match status" value="1"/>
</dbReference>
<dbReference type="RefSeq" id="WP_092910209.1">
    <property type="nucleotide sequence ID" value="NZ_CP136592.1"/>
</dbReference>
<evidence type="ECO:0000259" key="2">
    <source>
        <dbReference type="Pfam" id="PF08241"/>
    </source>
</evidence>
<evidence type="ECO:0000313" key="4">
    <source>
        <dbReference type="Proteomes" id="UP000199227"/>
    </source>
</evidence>
<proteinExistence type="predicted"/>
<organism evidence="3 4">
    <name type="scientific">Hydrogenimonas thermophila</name>
    <dbReference type="NCBI Taxonomy" id="223786"/>
    <lineage>
        <taxon>Bacteria</taxon>
        <taxon>Pseudomonadati</taxon>
        <taxon>Campylobacterota</taxon>
        <taxon>Epsilonproteobacteria</taxon>
        <taxon>Campylobacterales</taxon>
        <taxon>Hydrogenimonadaceae</taxon>
        <taxon>Hydrogenimonas</taxon>
    </lineage>
</organism>
<feature type="domain" description="Methyltransferase type 11" evidence="2">
    <location>
        <begin position="61"/>
        <end position="109"/>
    </location>
</feature>
<sequence length="215" mass="25219">MSFITFRRYYLDDLLLHTQFYGKVLDVGGKKENKRGKFRPPLDKVDSWKYLNIDKSTNPDYLCSADDIPVEDESFDIVLLAEVLEHIENPIEVLKECKRVLKENGKIVITMPFLYSKHADPYDFQRWTDYKLENEMKKLGFKEIVIIPMGSIFAVIYDLLYVSLGMASKNRNALKNRVINKLIMPLIAKIFMWLDNKYSYKSTTITTGYYIEAKK</sequence>
<keyword evidence="3" id="KW-0808">Transferase</keyword>
<feature type="transmembrane region" description="Helical" evidence="1">
    <location>
        <begin position="144"/>
        <end position="166"/>
    </location>
</feature>
<keyword evidence="1" id="KW-0472">Membrane</keyword>
<dbReference type="Pfam" id="PF08241">
    <property type="entry name" value="Methyltransf_11"/>
    <property type="match status" value="1"/>
</dbReference>
<dbReference type="AlphaFoldDB" id="A0A1I5L8P0"/>
<name>A0A1I5L8P0_9BACT</name>
<reference evidence="3 4" key="1">
    <citation type="submission" date="2016-10" db="EMBL/GenBank/DDBJ databases">
        <authorList>
            <person name="de Groot N.N."/>
        </authorList>
    </citation>
    <scope>NUCLEOTIDE SEQUENCE [LARGE SCALE GENOMIC DNA]</scope>
    <source>
        <strain evidence="3 4">EP1-55-1</strain>
    </source>
</reference>
<dbReference type="Gene3D" id="3.40.50.150">
    <property type="entry name" value="Vaccinia Virus protein VP39"/>
    <property type="match status" value="1"/>
</dbReference>
<dbReference type="EMBL" id="FOXB01000002">
    <property type="protein sequence ID" value="SFO93719.1"/>
    <property type="molecule type" value="Genomic_DNA"/>
</dbReference>
<keyword evidence="1" id="KW-1133">Transmembrane helix</keyword>
<dbReference type="GO" id="GO:0008757">
    <property type="term" value="F:S-adenosylmethionine-dependent methyltransferase activity"/>
    <property type="evidence" value="ECO:0007669"/>
    <property type="project" value="InterPro"/>
</dbReference>